<dbReference type="AlphaFoldDB" id="A0A662D7W0"/>
<sequence length="61" mass="6818">MKYLKTLAILLTFVFVITGAECVLAAKTVTIKVGHGHSVSILLTRVLRYSRNFWKNEHTAG</sequence>
<protein>
    <submittedName>
        <fullName evidence="1">Uncharacterized protein</fullName>
    </submittedName>
</protein>
<evidence type="ECO:0000313" key="2">
    <source>
        <dbReference type="Proteomes" id="UP000267654"/>
    </source>
</evidence>
<proteinExistence type="predicted"/>
<name>A0A662D7W0_UNCAE</name>
<accession>A0A662D7W0</accession>
<organism evidence="1 2">
    <name type="scientific">Aerophobetes bacterium</name>
    <dbReference type="NCBI Taxonomy" id="2030807"/>
    <lineage>
        <taxon>Bacteria</taxon>
        <taxon>Candidatus Aerophobota</taxon>
    </lineage>
</organism>
<dbReference type="Proteomes" id="UP000267654">
    <property type="component" value="Unassembled WGS sequence"/>
</dbReference>
<evidence type="ECO:0000313" key="1">
    <source>
        <dbReference type="EMBL" id="RLE11864.1"/>
    </source>
</evidence>
<comment type="caution">
    <text evidence="1">The sequence shown here is derived from an EMBL/GenBank/DDBJ whole genome shotgun (WGS) entry which is preliminary data.</text>
</comment>
<gene>
    <name evidence="1" type="ORF">DRI96_05515</name>
</gene>
<reference evidence="1 2" key="1">
    <citation type="submission" date="2018-06" db="EMBL/GenBank/DDBJ databases">
        <title>Extensive metabolic versatility and redundancy in microbially diverse, dynamic hydrothermal sediments.</title>
        <authorList>
            <person name="Dombrowski N."/>
            <person name="Teske A."/>
            <person name="Baker B.J."/>
        </authorList>
    </citation>
    <scope>NUCLEOTIDE SEQUENCE [LARGE SCALE GENOMIC DNA]</scope>
    <source>
        <strain evidence="1">B19_G9</strain>
    </source>
</reference>
<dbReference type="EMBL" id="QMQB01000207">
    <property type="protein sequence ID" value="RLE11864.1"/>
    <property type="molecule type" value="Genomic_DNA"/>
</dbReference>